<keyword evidence="4 8" id="KW-1133">Transmembrane helix</keyword>
<evidence type="ECO:0000256" key="3">
    <source>
        <dbReference type="ARBA" id="ARBA00022692"/>
    </source>
</evidence>
<dbReference type="PANTHER" id="PTHR42643">
    <property type="entry name" value="IONOTROPIC RECEPTOR 20A-RELATED"/>
    <property type="match status" value="1"/>
</dbReference>
<keyword evidence="5 8" id="KW-0472">Membrane</keyword>
<proteinExistence type="predicted"/>
<dbReference type="CTD" id="42769"/>
<evidence type="ECO:0000256" key="1">
    <source>
        <dbReference type="ARBA" id="ARBA00004651"/>
    </source>
</evidence>
<dbReference type="SUPFAM" id="SSF53850">
    <property type="entry name" value="Periplasmic binding protein-like II"/>
    <property type="match status" value="1"/>
</dbReference>
<evidence type="ECO:0000256" key="8">
    <source>
        <dbReference type="SAM" id="Phobius"/>
    </source>
</evidence>
<comment type="subcellular location">
    <subcellularLocation>
        <location evidence="1">Cell membrane</location>
        <topology evidence="1">Multi-pass membrane protein</topology>
    </subcellularLocation>
</comment>
<name>A0A6P8KKR8_DROMA</name>
<evidence type="ECO:0000256" key="7">
    <source>
        <dbReference type="ARBA" id="ARBA00023180"/>
    </source>
</evidence>
<dbReference type="PANTHER" id="PTHR42643:SF41">
    <property type="entry name" value="IONOTROPIC RECEPTOR 20A-RELATED"/>
    <property type="match status" value="1"/>
</dbReference>
<dbReference type="RefSeq" id="XP_033167877.1">
    <property type="nucleotide sequence ID" value="XM_033311986.1"/>
</dbReference>
<keyword evidence="3 8" id="KW-0812">Transmembrane</keyword>
<evidence type="ECO:0000256" key="5">
    <source>
        <dbReference type="ARBA" id="ARBA00023136"/>
    </source>
</evidence>
<dbReference type="GO" id="GO:0005886">
    <property type="term" value="C:plasma membrane"/>
    <property type="evidence" value="ECO:0007669"/>
    <property type="project" value="UniProtKB-SubCell"/>
</dbReference>
<accession>A0A6P8KKR8</accession>
<keyword evidence="6" id="KW-0675">Receptor</keyword>
<feature type="transmembrane region" description="Helical" evidence="8">
    <location>
        <begin position="297"/>
        <end position="322"/>
    </location>
</feature>
<dbReference type="GeneID" id="117146046"/>
<feature type="transmembrane region" description="Helical" evidence="8">
    <location>
        <begin position="343"/>
        <end position="363"/>
    </location>
</feature>
<evidence type="ECO:0000256" key="6">
    <source>
        <dbReference type="ARBA" id="ARBA00023170"/>
    </source>
</evidence>
<organism evidence="9 10">
    <name type="scientific">Drosophila mauritiana</name>
    <name type="common">Fruit fly</name>
    <dbReference type="NCBI Taxonomy" id="7226"/>
    <lineage>
        <taxon>Eukaryota</taxon>
        <taxon>Metazoa</taxon>
        <taxon>Ecdysozoa</taxon>
        <taxon>Arthropoda</taxon>
        <taxon>Hexapoda</taxon>
        <taxon>Insecta</taxon>
        <taxon>Pterygota</taxon>
        <taxon>Neoptera</taxon>
        <taxon>Endopterygota</taxon>
        <taxon>Diptera</taxon>
        <taxon>Brachycera</taxon>
        <taxon>Muscomorpha</taxon>
        <taxon>Ephydroidea</taxon>
        <taxon>Drosophilidae</taxon>
        <taxon>Drosophila</taxon>
        <taxon>Sophophora</taxon>
    </lineage>
</organism>
<sequence>MLSNISLSSAPELVDLYGLVLKFLVSSETTLFYFNPTGQKCSWETLPRTVLSNHPQIIWFREETYPGLYKRHSSNLFVMTCLSSTSYGGQLQLLAESLTRYRSVRVLIEVQDKEGSFLASQILLLCQQHSMLNVVLYFSRWTRNLNVFSYLAFPYFKLLKQRLLGSLRPRIFINQLKDLQGYKIRVQPDLSPPNSFSYRDRHGEYQVGGFLWRIVENFSKSLNGDTQVLYPTWVKAKVSAAEYMIQFTRNGSSDIGVTTTMVPFKHEERYRDYSYPIFDISWCTMLPVEKPLSVEILFLHVLSPGATLLLILAFILCFLIVPQLIKCWGITFRGKLIRIASRIFALVMLCSSSAQLLSLLMSPPLHTRIKSFDDLVTSGLKIFGVSSEFYFLDGGFRAKYASVFHLTENPNELYDNRNYFNTSWAYTITSVKWNVIEAQQRHFAHPVFRYSTDLCFSSETPWGLLIAPESFYREPLQHFTLKMNQAGLITHWMTQSFYEMVRAGRMTIKDYSRTNLMKPLRIQDLRKCWLILAVGLGTSTVVFTIELLLIYTNVFLNSL</sequence>
<evidence type="ECO:0000313" key="9">
    <source>
        <dbReference type="Proteomes" id="UP000515162"/>
    </source>
</evidence>
<evidence type="ECO:0000256" key="4">
    <source>
        <dbReference type="ARBA" id="ARBA00022989"/>
    </source>
</evidence>
<dbReference type="Proteomes" id="UP000515162">
    <property type="component" value="Chromosome 3R"/>
</dbReference>
<dbReference type="AlphaFoldDB" id="A0A6P8KKR8"/>
<protein>
    <submittedName>
        <fullName evidence="10">Uncharacterized protein LOC117146046</fullName>
    </submittedName>
</protein>
<feature type="transmembrane region" description="Helical" evidence="8">
    <location>
        <begin position="375"/>
        <end position="392"/>
    </location>
</feature>
<evidence type="ECO:0000313" key="10">
    <source>
        <dbReference type="RefSeq" id="XP_033167877.1"/>
    </source>
</evidence>
<keyword evidence="9" id="KW-1185">Reference proteome</keyword>
<feature type="transmembrane region" description="Helical" evidence="8">
    <location>
        <begin position="528"/>
        <end position="551"/>
    </location>
</feature>
<gene>
    <name evidence="10" type="primary">LOC117146046</name>
</gene>
<keyword evidence="7" id="KW-0325">Glycoprotein</keyword>
<evidence type="ECO:0000256" key="2">
    <source>
        <dbReference type="ARBA" id="ARBA00022475"/>
    </source>
</evidence>
<keyword evidence="2" id="KW-1003">Cell membrane</keyword>
<reference evidence="10" key="1">
    <citation type="submission" date="2025-08" db="UniProtKB">
        <authorList>
            <consortium name="RefSeq"/>
        </authorList>
    </citation>
    <scope>IDENTIFICATION</scope>
    <source>
        <strain evidence="10">Mau12</strain>
        <tissue evidence="10">Whole Body</tissue>
    </source>
</reference>
<dbReference type="InterPro" id="IPR052192">
    <property type="entry name" value="Insect_Ionotropic_Sensory_Rcpt"/>
</dbReference>